<dbReference type="Pfam" id="PF00542">
    <property type="entry name" value="Ribosomal_L12"/>
    <property type="match status" value="1"/>
</dbReference>
<reference evidence="2" key="1">
    <citation type="journal article" date="2013" name="Environ. Microbiol.">
        <title>Microbiota from the distal guts of lean and obese adolescents exhibit partial functional redundancy besides clear differences in community structure.</title>
        <authorList>
            <person name="Ferrer M."/>
            <person name="Ruiz A."/>
            <person name="Lanza F."/>
            <person name="Haange S.B."/>
            <person name="Oberbach A."/>
            <person name="Till H."/>
            <person name="Bargiela R."/>
            <person name="Campoy C."/>
            <person name="Segura M.T."/>
            <person name="Richter M."/>
            <person name="von Bergen M."/>
            <person name="Seifert J."/>
            <person name="Suarez A."/>
        </authorList>
    </citation>
    <scope>NUCLEOTIDE SEQUENCE</scope>
</reference>
<dbReference type="GO" id="GO:0006412">
    <property type="term" value="P:translation"/>
    <property type="evidence" value="ECO:0007669"/>
    <property type="project" value="InterPro"/>
</dbReference>
<evidence type="ECO:0000313" key="2">
    <source>
        <dbReference type="EMBL" id="EKC50691.1"/>
    </source>
</evidence>
<dbReference type="InterPro" id="IPR013823">
    <property type="entry name" value="Ribosomal_bL12_C"/>
</dbReference>
<name>K1STY0_9ZZZZ</name>
<comment type="caution">
    <text evidence="2">The sequence shown here is derived from an EMBL/GenBank/DDBJ whole genome shotgun (WGS) entry which is preliminary data.</text>
</comment>
<dbReference type="Gene3D" id="3.30.1390.10">
    <property type="match status" value="1"/>
</dbReference>
<dbReference type="EMBL" id="AJWZ01009649">
    <property type="protein sequence ID" value="EKC50691.1"/>
    <property type="molecule type" value="Genomic_DNA"/>
</dbReference>
<proteinExistence type="predicted"/>
<protein>
    <recommendedName>
        <fullName evidence="1">Large ribosomal subunit protein bL12 C-terminal domain-containing protein</fullName>
    </recommendedName>
</protein>
<feature type="domain" description="Large ribosomal subunit protein bL12 C-terminal" evidence="1">
    <location>
        <begin position="52"/>
        <end position="88"/>
    </location>
</feature>
<dbReference type="SUPFAM" id="SSF54736">
    <property type="entry name" value="ClpS-like"/>
    <property type="match status" value="1"/>
</dbReference>
<accession>K1STY0</accession>
<dbReference type="InterPro" id="IPR014719">
    <property type="entry name" value="Ribosomal_bL12_C/ClpS-like"/>
</dbReference>
<dbReference type="AlphaFoldDB" id="K1STY0"/>
<dbReference type="GO" id="GO:0003735">
    <property type="term" value="F:structural constituent of ribosome"/>
    <property type="evidence" value="ECO:0007669"/>
    <property type="project" value="InterPro"/>
</dbReference>
<organism evidence="2">
    <name type="scientific">human gut metagenome</name>
    <dbReference type="NCBI Taxonomy" id="408170"/>
    <lineage>
        <taxon>unclassified sequences</taxon>
        <taxon>metagenomes</taxon>
        <taxon>organismal metagenomes</taxon>
    </lineage>
</organism>
<sequence length="131" mass="15057">MNSIQKYVLNSLFVRNQITEEKLAQALDTFSNEPAIDAFLSVLITGEETKKDVLLTIIGTATRRLQVIKVLKDLFSTGLKETKDLVDMYTDDKLSVTKIPMKKLYTGELDKETMENIERQFKYDGFEIEIK</sequence>
<evidence type="ECO:0000259" key="1">
    <source>
        <dbReference type="Pfam" id="PF00542"/>
    </source>
</evidence>
<gene>
    <name evidence="2" type="ORF">OBE_14009</name>
</gene>